<proteinExistence type="inferred from homology"/>
<feature type="binding site" evidence="5">
    <location>
        <begin position="264"/>
        <end position="267"/>
    </location>
    <ligand>
        <name>pyridoxal 5'-phosphate</name>
        <dbReference type="ChEBI" id="CHEBI:597326"/>
    </ligand>
</feature>
<comment type="function">
    <text evidence="5">Specifically catalyzes the decarboxylation of meso-diaminopimelate (meso-DAP) to L-lysine.</text>
</comment>
<comment type="similarity">
    <text evidence="5">Belongs to the Orn/Lys/Arg decarboxylase class-II family. LysA subfamily.</text>
</comment>
<dbReference type="PRINTS" id="PR01181">
    <property type="entry name" value="DAPDCRBXLASE"/>
</dbReference>
<evidence type="ECO:0000256" key="6">
    <source>
        <dbReference type="NCBIfam" id="TIGR01048"/>
    </source>
</evidence>
<accession>A0A3B1E7Y5</accession>
<dbReference type="InterPro" id="IPR009006">
    <property type="entry name" value="Ala_racemase/Decarboxylase_C"/>
</dbReference>
<evidence type="ECO:0000256" key="7">
    <source>
        <dbReference type="PIRSR" id="PIRSR600183-50"/>
    </source>
</evidence>
<dbReference type="NCBIfam" id="TIGR01048">
    <property type="entry name" value="lysA"/>
    <property type="match status" value="1"/>
</dbReference>
<keyword evidence="5 8" id="KW-0457">Lysine biosynthesis</keyword>
<keyword evidence="5" id="KW-0028">Amino-acid biosynthesis</keyword>
<protein>
    <recommendedName>
        <fullName evidence="5 6">Diaminopimelate decarboxylase</fullName>
        <shortName evidence="5">DAP decarboxylase</shortName>
        <shortName evidence="5">DAPDC</shortName>
        <ecNumber evidence="5 6">4.1.1.20</ecNumber>
    </recommendedName>
</protein>
<dbReference type="SUPFAM" id="SSF50621">
    <property type="entry name" value="Alanine racemase C-terminal domain-like"/>
    <property type="match status" value="1"/>
</dbReference>
<dbReference type="Proteomes" id="UP000271849">
    <property type="component" value="Chromosome"/>
</dbReference>
<dbReference type="AlphaFoldDB" id="A0A3B1E7Y5"/>
<dbReference type="Pfam" id="PF02784">
    <property type="entry name" value="Orn_Arg_deC_N"/>
    <property type="match status" value="1"/>
</dbReference>
<dbReference type="HAMAP" id="MF_02120">
    <property type="entry name" value="LysA"/>
    <property type="match status" value="1"/>
</dbReference>
<dbReference type="InterPro" id="IPR022644">
    <property type="entry name" value="De-COase2_N"/>
</dbReference>
<evidence type="ECO:0000256" key="3">
    <source>
        <dbReference type="ARBA" id="ARBA00022898"/>
    </source>
</evidence>
<feature type="modified residue" description="N6-(pyridoxal phosphate)lysine" evidence="5 7">
    <location>
        <position position="54"/>
    </location>
</feature>
<comment type="subunit">
    <text evidence="5">Homodimer.</text>
</comment>
<dbReference type="Gene3D" id="2.40.37.10">
    <property type="entry name" value="Lyase, Ornithine Decarboxylase, Chain A, domain 1"/>
    <property type="match status" value="1"/>
</dbReference>
<comment type="pathway">
    <text evidence="5 8">Amino-acid biosynthesis; L-lysine biosynthesis via DAP pathway; L-lysine from DL-2,6-diaminopimelate: step 1/1.</text>
</comment>
<feature type="domain" description="Orn/DAP/Arg decarboxylase 2 N-terminal" evidence="9">
    <location>
        <begin position="39"/>
        <end position="271"/>
    </location>
</feature>
<dbReference type="GO" id="GO:0008836">
    <property type="term" value="F:diaminopimelate decarboxylase activity"/>
    <property type="evidence" value="ECO:0007669"/>
    <property type="project" value="UniProtKB-UniRule"/>
</dbReference>
<dbReference type="InterPro" id="IPR029066">
    <property type="entry name" value="PLP-binding_barrel"/>
</dbReference>
<name>A0A3B1E7Y5_9GAMM</name>
<evidence type="ECO:0000256" key="4">
    <source>
        <dbReference type="ARBA" id="ARBA00023239"/>
    </source>
</evidence>
<evidence type="ECO:0000313" key="11">
    <source>
        <dbReference type="Proteomes" id="UP000271849"/>
    </source>
</evidence>
<dbReference type="RefSeq" id="WP_158349149.1">
    <property type="nucleotide sequence ID" value="NZ_LR025085.1"/>
</dbReference>
<dbReference type="OrthoDB" id="9802241at2"/>
<evidence type="ECO:0000259" key="9">
    <source>
        <dbReference type="Pfam" id="PF02784"/>
    </source>
</evidence>
<evidence type="ECO:0000256" key="8">
    <source>
        <dbReference type="RuleBase" id="RU003738"/>
    </source>
</evidence>
<dbReference type="STRING" id="1921549.GCA_900128825_00282"/>
<dbReference type="GO" id="GO:0009089">
    <property type="term" value="P:lysine biosynthetic process via diaminopimelate"/>
    <property type="evidence" value="ECO:0007669"/>
    <property type="project" value="UniProtKB-UniRule"/>
</dbReference>
<organism evidence="10 11">
    <name type="scientific">Buchnera aphidicola</name>
    <name type="common">Cinara strobi</name>
    <dbReference type="NCBI Taxonomy" id="1921549"/>
    <lineage>
        <taxon>Bacteria</taxon>
        <taxon>Pseudomonadati</taxon>
        <taxon>Pseudomonadota</taxon>
        <taxon>Gammaproteobacteria</taxon>
        <taxon>Enterobacterales</taxon>
        <taxon>Erwiniaceae</taxon>
        <taxon>Buchnera</taxon>
    </lineage>
</organism>
<reference evidence="11" key="1">
    <citation type="submission" date="2018-09" db="EMBL/GenBank/DDBJ databases">
        <authorList>
            <person name="Manzano-Marin A."/>
            <person name="Manzano-Marin A."/>
        </authorList>
    </citation>
    <scope>NUCLEOTIDE SEQUENCE [LARGE SCALE GENOMIC DNA]</scope>
    <source>
        <strain evidence="11">BuCistrobi</strain>
    </source>
</reference>
<feature type="binding site" evidence="5">
    <location>
        <position position="223"/>
    </location>
    <ligand>
        <name>pyridoxal 5'-phosphate</name>
        <dbReference type="ChEBI" id="CHEBI:597326"/>
    </ligand>
</feature>
<dbReference type="GO" id="GO:0030170">
    <property type="term" value="F:pyridoxal phosphate binding"/>
    <property type="evidence" value="ECO:0007669"/>
    <property type="project" value="UniProtKB-UniRule"/>
</dbReference>
<dbReference type="PANTHER" id="PTHR43727">
    <property type="entry name" value="DIAMINOPIMELATE DECARBOXYLASE"/>
    <property type="match status" value="1"/>
</dbReference>
<dbReference type="UniPathway" id="UPA00034">
    <property type="reaction ID" value="UER00027"/>
</dbReference>
<dbReference type="EMBL" id="LR025085">
    <property type="protein sequence ID" value="VAX76697.1"/>
    <property type="molecule type" value="Genomic_DNA"/>
</dbReference>
<feature type="binding site" evidence="5">
    <location>
        <position position="339"/>
    </location>
    <ligand>
        <name>substrate</name>
    </ligand>
</feature>
<evidence type="ECO:0000313" key="10">
    <source>
        <dbReference type="EMBL" id="VAX76697.1"/>
    </source>
</evidence>
<keyword evidence="4 5" id="KW-0456">Lyase</keyword>
<keyword evidence="2 5" id="KW-0210">Decarboxylase</keyword>
<dbReference type="InterPro" id="IPR002986">
    <property type="entry name" value="DAP_deCOOHase_LysA"/>
</dbReference>
<dbReference type="InterPro" id="IPR000183">
    <property type="entry name" value="Orn/DAP/Arg_de-COase"/>
</dbReference>
<comment type="cofactor">
    <cofactor evidence="1 5 7 8">
        <name>pyridoxal 5'-phosphate</name>
        <dbReference type="ChEBI" id="CHEBI:597326"/>
    </cofactor>
</comment>
<feature type="binding site" evidence="5">
    <location>
        <position position="374"/>
    </location>
    <ligand>
        <name>pyridoxal 5'-phosphate</name>
        <dbReference type="ChEBI" id="CHEBI:597326"/>
    </ligand>
</feature>
<comment type="catalytic activity">
    <reaction evidence="5 8">
        <text>meso-2,6-diaminopimelate + H(+) = L-lysine + CO2</text>
        <dbReference type="Rhea" id="RHEA:15101"/>
        <dbReference type="ChEBI" id="CHEBI:15378"/>
        <dbReference type="ChEBI" id="CHEBI:16526"/>
        <dbReference type="ChEBI" id="CHEBI:32551"/>
        <dbReference type="ChEBI" id="CHEBI:57791"/>
        <dbReference type="EC" id="4.1.1.20"/>
    </reaction>
</comment>
<dbReference type="SUPFAM" id="SSF51419">
    <property type="entry name" value="PLP-binding barrel"/>
    <property type="match status" value="1"/>
</dbReference>
<dbReference type="EC" id="4.1.1.20" evidence="5 6"/>
<keyword evidence="3 5" id="KW-0663">Pyridoxal phosphate</keyword>
<feature type="binding site" evidence="5">
    <location>
        <position position="374"/>
    </location>
    <ligand>
        <name>substrate</name>
    </ligand>
</feature>
<feature type="binding site" evidence="5">
    <location>
        <position position="267"/>
    </location>
    <ligand>
        <name>substrate</name>
    </ligand>
</feature>
<evidence type="ECO:0000256" key="5">
    <source>
        <dbReference type="HAMAP-Rule" id="MF_02120"/>
    </source>
</evidence>
<gene>
    <name evidence="5 10" type="primary">lysA</name>
    <name evidence="10" type="ORF">BUCINSTRO3249_0282</name>
</gene>
<evidence type="ECO:0000256" key="1">
    <source>
        <dbReference type="ARBA" id="ARBA00001933"/>
    </source>
</evidence>
<dbReference type="CDD" id="cd06828">
    <property type="entry name" value="PLPDE_III_DapDC"/>
    <property type="match status" value="1"/>
</dbReference>
<feature type="binding site" evidence="5">
    <location>
        <position position="307"/>
    </location>
    <ligand>
        <name>substrate</name>
    </ligand>
</feature>
<dbReference type="PANTHER" id="PTHR43727:SF2">
    <property type="entry name" value="GROUP IV DECARBOXYLASE"/>
    <property type="match status" value="1"/>
</dbReference>
<dbReference type="Gene3D" id="3.20.20.10">
    <property type="entry name" value="Alanine racemase"/>
    <property type="match status" value="1"/>
</dbReference>
<feature type="binding site" evidence="5">
    <location>
        <position position="303"/>
    </location>
    <ligand>
        <name>substrate</name>
    </ligand>
</feature>
<dbReference type="PRINTS" id="PR01179">
    <property type="entry name" value="ODADCRBXLASE"/>
</dbReference>
<feature type="active site" description="Proton donor" evidence="7">
    <location>
        <position position="338"/>
    </location>
</feature>
<evidence type="ECO:0000256" key="2">
    <source>
        <dbReference type="ARBA" id="ARBA00022793"/>
    </source>
</evidence>
<sequence length="417" mass="47628">MSDTLKTSKKMLTRKNVLYLIKKYKTPMWVYNEDTIIKQIKKLKKFDIIRFAQKSCSNIHILKLMRNYNIKVDAVSLGEIERAFLAGYLPKNNNIVYTSDILEKSVLKKAIQYNIPINAGSIDMLKKIGKKRPQHPVWIRINPKFGDGHHIKTKTGGKDSKHGIWNPMKALSIIKKYQLNLIGLHIHIGSGVNIKNLYQVCSYMEKYALLLNQKIKFISAGGGLNVPYKSTEKKIDIDSYFNQWNQTKKIISSKLNCSIQLEIEPGRFLVAQSGILIAKIYSVKKTEKNTFILLNSGFNDLMRPILYGSYHKITIIHRKINKVKNHPIINSIVAGPLCESGDVFTVDYNGMLLPRKIPKVSPGDYIIIHDTGAYGASMSSTYNSRPLIPEILYSDNTFKLIRKRQSIKELLQLETII</sequence>